<protein>
    <recommendedName>
        <fullName evidence="1">PiggyBac transposable element-derived protein domain-containing protein</fullName>
    </recommendedName>
</protein>
<evidence type="ECO:0000313" key="2">
    <source>
        <dbReference type="EMBL" id="CAH2094236.1"/>
    </source>
</evidence>
<dbReference type="InterPro" id="IPR029526">
    <property type="entry name" value="PGBD"/>
</dbReference>
<proteinExistence type="predicted"/>
<evidence type="ECO:0000313" key="3">
    <source>
        <dbReference type="Proteomes" id="UP001153954"/>
    </source>
</evidence>
<gene>
    <name evidence="2" type="ORF">EEDITHA_LOCUS9819</name>
</gene>
<dbReference type="AlphaFoldDB" id="A0AAU9U8E4"/>
<dbReference type="Pfam" id="PF13843">
    <property type="entry name" value="DDE_Tnp_1_7"/>
    <property type="match status" value="1"/>
</dbReference>
<dbReference type="PANTHER" id="PTHR46599:SF3">
    <property type="entry name" value="PIGGYBAC TRANSPOSABLE ELEMENT-DERIVED PROTEIN 4"/>
    <property type="match status" value="1"/>
</dbReference>
<organism evidence="2 3">
    <name type="scientific">Euphydryas editha</name>
    <name type="common">Edith's checkerspot</name>
    <dbReference type="NCBI Taxonomy" id="104508"/>
    <lineage>
        <taxon>Eukaryota</taxon>
        <taxon>Metazoa</taxon>
        <taxon>Ecdysozoa</taxon>
        <taxon>Arthropoda</taxon>
        <taxon>Hexapoda</taxon>
        <taxon>Insecta</taxon>
        <taxon>Pterygota</taxon>
        <taxon>Neoptera</taxon>
        <taxon>Endopterygota</taxon>
        <taxon>Lepidoptera</taxon>
        <taxon>Glossata</taxon>
        <taxon>Ditrysia</taxon>
        <taxon>Papilionoidea</taxon>
        <taxon>Nymphalidae</taxon>
        <taxon>Nymphalinae</taxon>
        <taxon>Euphydryas</taxon>
    </lineage>
</organism>
<accession>A0AAU9U8E4</accession>
<sequence>MCTPQGYTFSLIVYTGKCESGREKDHGQKTVMRLIKDLTNEGRLVITDNFYNSVNLAEELIQNKTFLCGTLRPTRRGLPKNVISTKLKKGEVVGKMNKNGVRIIKWFDKRPVYMISTSRRHNATIIDTGKRRKVTEEVIRKPECILTYNENKKGIDYSDQMSSYYTPLKRGLKWFRKVMMELLFGTALVNSWVVFNWKKANKLSKKNFCESVIEGLTNKPMLATVSANPRIAKLTKNHIYEKNGDKRRKCVGCYINLRTTMDSREANKKVKKIKSHCVDCNQPMCLKCFYDRHV</sequence>
<keyword evidence="3" id="KW-1185">Reference proteome</keyword>
<evidence type="ECO:0000259" key="1">
    <source>
        <dbReference type="Pfam" id="PF13843"/>
    </source>
</evidence>
<reference evidence="2" key="1">
    <citation type="submission" date="2022-03" db="EMBL/GenBank/DDBJ databases">
        <authorList>
            <person name="Tunstrom K."/>
        </authorList>
    </citation>
    <scope>NUCLEOTIDE SEQUENCE</scope>
</reference>
<dbReference type="Proteomes" id="UP001153954">
    <property type="component" value="Unassembled WGS sequence"/>
</dbReference>
<dbReference type="EMBL" id="CAKOGL010000014">
    <property type="protein sequence ID" value="CAH2094236.1"/>
    <property type="molecule type" value="Genomic_DNA"/>
</dbReference>
<name>A0AAU9U8E4_EUPED</name>
<dbReference type="PANTHER" id="PTHR46599">
    <property type="entry name" value="PIGGYBAC TRANSPOSABLE ELEMENT-DERIVED PROTEIN 4"/>
    <property type="match status" value="1"/>
</dbReference>
<comment type="caution">
    <text evidence="2">The sequence shown here is derived from an EMBL/GenBank/DDBJ whole genome shotgun (WGS) entry which is preliminary data.</text>
</comment>
<feature type="domain" description="PiggyBac transposable element-derived protein" evidence="1">
    <location>
        <begin position="2"/>
        <end position="192"/>
    </location>
</feature>